<comment type="caution">
    <text evidence="1">The sequence shown here is derived from an EMBL/GenBank/DDBJ whole genome shotgun (WGS) entry which is preliminary data.</text>
</comment>
<reference evidence="1 2" key="1">
    <citation type="submission" date="2024-04" db="EMBL/GenBank/DDBJ databases">
        <authorList>
            <consortium name="Genoscope - CEA"/>
            <person name="William W."/>
        </authorList>
    </citation>
    <scope>NUCLEOTIDE SEQUENCE [LARGE SCALE GENOMIC DNA]</scope>
</reference>
<dbReference type="SUPFAM" id="SSF47473">
    <property type="entry name" value="EF-hand"/>
    <property type="match status" value="1"/>
</dbReference>
<protein>
    <recommendedName>
        <fullName evidence="3">Sarcoplasmic calcium-binding protein</fullName>
    </recommendedName>
</protein>
<dbReference type="Proteomes" id="UP001497497">
    <property type="component" value="Unassembled WGS sequence"/>
</dbReference>
<name>A0AAV2H760_LYMST</name>
<gene>
    <name evidence="1" type="ORF">GSLYS_00002784001</name>
</gene>
<evidence type="ECO:0000313" key="1">
    <source>
        <dbReference type="EMBL" id="CAL1528614.1"/>
    </source>
</evidence>
<dbReference type="EMBL" id="CAXITT010000035">
    <property type="protein sequence ID" value="CAL1528614.1"/>
    <property type="molecule type" value="Genomic_DNA"/>
</dbReference>
<accession>A0AAV2H760</accession>
<dbReference type="AlphaFoldDB" id="A0AAV2H760"/>
<evidence type="ECO:0000313" key="2">
    <source>
        <dbReference type="Proteomes" id="UP001497497"/>
    </source>
</evidence>
<evidence type="ECO:0008006" key="3">
    <source>
        <dbReference type="Google" id="ProtNLM"/>
    </source>
</evidence>
<keyword evidence="2" id="KW-1185">Reference proteome</keyword>
<sequence>MSSTRPVQLSPFQKEKLEYYFRFLSPNEDGYLEKSSINRLMARIQDFTGWDEDSPRAKECREVHEAFFELLFEKAKEEEGTVGKVDLKNWLFMWSSILPGVMSMHNLPVWLRLMPQLLFKIVDRRRQDYLTANDLEIFYKEMVHLDPQQAREIAINAYQQMTDGGRYPLNADSYEQLFANFLIGRTPYGPGRYIFGCFEHEVQPFQLITPAPEPDDDVVIEVKKPISGRRPSRQLSYTN</sequence>
<proteinExistence type="predicted"/>
<organism evidence="1 2">
    <name type="scientific">Lymnaea stagnalis</name>
    <name type="common">Great pond snail</name>
    <name type="synonym">Helix stagnalis</name>
    <dbReference type="NCBI Taxonomy" id="6523"/>
    <lineage>
        <taxon>Eukaryota</taxon>
        <taxon>Metazoa</taxon>
        <taxon>Spiralia</taxon>
        <taxon>Lophotrochozoa</taxon>
        <taxon>Mollusca</taxon>
        <taxon>Gastropoda</taxon>
        <taxon>Heterobranchia</taxon>
        <taxon>Euthyneura</taxon>
        <taxon>Panpulmonata</taxon>
        <taxon>Hygrophila</taxon>
        <taxon>Lymnaeoidea</taxon>
        <taxon>Lymnaeidae</taxon>
        <taxon>Lymnaea</taxon>
    </lineage>
</organism>
<dbReference type="Gene3D" id="1.10.238.10">
    <property type="entry name" value="EF-hand"/>
    <property type="match status" value="1"/>
</dbReference>
<dbReference type="InterPro" id="IPR011992">
    <property type="entry name" value="EF-hand-dom_pair"/>
</dbReference>